<keyword evidence="1" id="KW-1133">Transmembrane helix</keyword>
<sequence length="54" mass="5962">MENKDPRQASHARTRRPSTTTVEILTTELQGIIPVTIAMFAVIVILGVVMDLAR</sequence>
<name>A0A6N7LF64_SINTE</name>
<dbReference type="Proteomes" id="UP000439983">
    <property type="component" value="Unassembled WGS sequence"/>
</dbReference>
<gene>
    <name evidence="2" type="ORF">GHK62_14090</name>
    <name evidence="3" type="ORF">GHK62_31450</name>
</gene>
<evidence type="ECO:0000313" key="2">
    <source>
        <dbReference type="EMBL" id="MQX15849.1"/>
    </source>
</evidence>
<feature type="transmembrane region" description="Helical" evidence="1">
    <location>
        <begin position="32"/>
        <end position="53"/>
    </location>
</feature>
<dbReference type="RefSeq" id="WP_153439795.1">
    <property type="nucleotide sequence ID" value="NZ_JACIGA010000006.1"/>
</dbReference>
<evidence type="ECO:0000256" key="1">
    <source>
        <dbReference type="SAM" id="Phobius"/>
    </source>
</evidence>
<keyword evidence="1" id="KW-0472">Membrane</keyword>
<organism evidence="2 4">
    <name type="scientific">Sinorhizobium terangae</name>
    <dbReference type="NCBI Taxonomy" id="110322"/>
    <lineage>
        <taxon>Bacteria</taxon>
        <taxon>Pseudomonadati</taxon>
        <taxon>Pseudomonadota</taxon>
        <taxon>Alphaproteobacteria</taxon>
        <taxon>Hyphomicrobiales</taxon>
        <taxon>Rhizobiaceae</taxon>
        <taxon>Sinorhizobium/Ensifer group</taxon>
        <taxon>Sinorhizobium</taxon>
    </lineage>
</organism>
<accession>A0A6N7LF64</accession>
<keyword evidence="1" id="KW-0812">Transmembrane</keyword>
<dbReference type="EMBL" id="WITC01000129">
    <property type="protein sequence ID" value="MQX19079.1"/>
    <property type="molecule type" value="Genomic_DNA"/>
</dbReference>
<dbReference type="EMBL" id="WITC01000057">
    <property type="protein sequence ID" value="MQX15849.1"/>
    <property type="molecule type" value="Genomic_DNA"/>
</dbReference>
<evidence type="ECO:0000313" key="4">
    <source>
        <dbReference type="Proteomes" id="UP000439983"/>
    </source>
</evidence>
<keyword evidence="4" id="KW-1185">Reference proteome</keyword>
<evidence type="ECO:0000313" key="3">
    <source>
        <dbReference type="EMBL" id="MQX19079.1"/>
    </source>
</evidence>
<dbReference type="AlphaFoldDB" id="A0A6N7LF64"/>
<comment type="caution">
    <text evidence="2">The sequence shown here is derived from an EMBL/GenBank/DDBJ whole genome shotgun (WGS) entry which is preliminary data.</text>
</comment>
<proteinExistence type="predicted"/>
<protein>
    <submittedName>
        <fullName evidence="2">Uncharacterized protein</fullName>
    </submittedName>
</protein>
<reference evidence="2 4" key="1">
    <citation type="journal article" date="2013" name="Genome Biol.">
        <title>Comparative genomics of the core and accessory genomes of 48 Sinorhizobium strains comprising five genospecies.</title>
        <authorList>
            <person name="Sugawara M."/>
            <person name="Epstein B."/>
            <person name="Badgley B.D."/>
            <person name="Unno T."/>
            <person name="Xu L."/>
            <person name="Reese J."/>
            <person name="Gyaneshwar P."/>
            <person name="Denny R."/>
            <person name="Mudge J."/>
            <person name="Bharti A.K."/>
            <person name="Farmer A.D."/>
            <person name="May G.D."/>
            <person name="Woodward J.E."/>
            <person name="Medigue C."/>
            <person name="Vallenet D."/>
            <person name="Lajus A."/>
            <person name="Rouy Z."/>
            <person name="Martinez-Vaz B."/>
            <person name="Tiffin P."/>
            <person name="Young N.D."/>
            <person name="Sadowsky M.J."/>
        </authorList>
    </citation>
    <scope>NUCLEOTIDE SEQUENCE [LARGE SCALE GENOMIC DNA]</scope>
    <source>
        <strain evidence="2 4">USDA4894</strain>
    </source>
</reference>